<sequence length="249" mass="28471">MNYLLFNFEVLNENSEFFNIRLNIFTNIQLTCQIKSEFTNLRISASSFLKRLQIDMEDGNEPVFRAVMIGDACVGKTSLVMGMKGMCIDDHYEETVGAAFDSFNTYIDGRSISIQIWDTAGQERYKALGPVYYRSANAAVIVFDVTNEATYTDIEEWMNAFTSVAGNNACIFLVANKIDLENEINVDLEEAEEWANEHHAIFFKTSAKLKINVMNLFKKLAEEIYWNNKSLNPVEKYGIEKIEQEKSCC</sequence>
<dbReference type="EMBL" id="MLAK01000963">
    <property type="protein sequence ID" value="OHT00260.1"/>
    <property type="molecule type" value="Genomic_DNA"/>
</dbReference>
<dbReference type="NCBIfam" id="TIGR00231">
    <property type="entry name" value="small_GTP"/>
    <property type="match status" value="1"/>
</dbReference>
<gene>
    <name evidence="2" type="primary">RAB5A</name>
    <name evidence="2" type="ORF">TRFO_33087</name>
</gene>
<dbReference type="PANTHER" id="PTHR47978">
    <property type="match status" value="1"/>
</dbReference>
<proteinExistence type="predicted"/>
<evidence type="ECO:0000256" key="1">
    <source>
        <dbReference type="ARBA" id="ARBA00022741"/>
    </source>
</evidence>
<dbReference type="SMART" id="SM00176">
    <property type="entry name" value="RAN"/>
    <property type="match status" value="1"/>
</dbReference>
<evidence type="ECO:0000313" key="3">
    <source>
        <dbReference type="Proteomes" id="UP000179807"/>
    </source>
</evidence>
<dbReference type="GeneID" id="94843577"/>
<dbReference type="InterPro" id="IPR005225">
    <property type="entry name" value="Small_GTP-bd"/>
</dbReference>
<organism evidence="2 3">
    <name type="scientific">Tritrichomonas foetus</name>
    <dbReference type="NCBI Taxonomy" id="1144522"/>
    <lineage>
        <taxon>Eukaryota</taxon>
        <taxon>Metamonada</taxon>
        <taxon>Parabasalia</taxon>
        <taxon>Tritrichomonadida</taxon>
        <taxon>Tritrichomonadidae</taxon>
        <taxon>Tritrichomonas</taxon>
    </lineage>
</organism>
<protein>
    <submittedName>
        <fullName evidence="2">Ras-related protein Rab-5A</fullName>
    </submittedName>
</protein>
<dbReference type="GO" id="GO:0005525">
    <property type="term" value="F:GTP binding"/>
    <property type="evidence" value="ECO:0007669"/>
    <property type="project" value="InterPro"/>
</dbReference>
<keyword evidence="1" id="KW-0547">Nucleotide-binding</keyword>
<dbReference type="CDD" id="cd00154">
    <property type="entry name" value="Rab"/>
    <property type="match status" value="1"/>
</dbReference>
<dbReference type="VEuPathDB" id="TrichDB:TRFO_33087"/>
<reference evidence="2" key="1">
    <citation type="submission" date="2016-10" db="EMBL/GenBank/DDBJ databases">
        <authorList>
            <person name="Benchimol M."/>
            <person name="Almeida L.G."/>
            <person name="Vasconcelos A.T."/>
            <person name="Perreira-Neves A."/>
            <person name="Rosa I.A."/>
            <person name="Tasca T."/>
            <person name="Bogo M.R."/>
            <person name="de Souza W."/>
        </authorList>
    </citation>
    <scope>NUCLEOTIDE SEQUENCE [LARGE SCALE GENOMIC DNA]</scope>
    <source>
        <strain evidence="2">K</strain>
    </source>
</reference>
<dbReference type="Pfam" id="PF00071">
    <property type="entry name" value="Ras"/>
    <property type="match status" value="1"/>
</dbReference>
<dbReference type="PROSITE" id="PS51421">
    <property type="entry name" value="RAS"/>
    <property type="match status" value="1"/>
</dbReference>
<dbReference type="SUPFAM" id="SSF52540">
    <property type="entry name" value="P-loop containing nucleoside triphosphate hydrolases"/>
    <property type="match status" value="1"/>
</dbReference>
<dbReference type="Proteomes" id="UP000179807">
    <property type="component" value="Unassembled WGS sequence"/>
</dbReference>
<dbReference type="SMART" id="SM00174">
    <property type="entry name" value="RHO"/>
    <property type="match status" value="1"/>
</dbReference>
<dbReference type="Gene3D" id="3.40.50.300">
    <property type="entry name" value="P-loop containing nucleotide triphosphate hydrolases"/>
    <property type="match status" value="1"/>
</dbReference>
<dbReference type="PROSITE" id="PS51419">
    <property type="entry name" value="RAB"/>
    <property type="match status" value="1"/>
</dbReference>
<keyword evidence="3" id="KW-1185">Reference proteome</keyword>
<dbReference type="PRINTS" id="PR00449">
    <property type="entry name" value="RASTRNSFRMNG"/>
</dbReference>
<dbReference type="FunFam" id="3.40.50.300:FF:002456">
    <property type="entry name" value="Small GTP-binding protein, putative"/>
    <property type="match status" value="1"/>
</dbReference>
<accession>A0A1J4JRX4</accession>
<name>A0A1J4JRX4_9EUKA</name>
<comment type="caution">
    <text evidence="2">The sequence shown here is derived from an EMBL/GenBank/DDBJ whole genome shotgun (WGS) entry which is preliminary data.</text>
</comment>
<evidence type="ECO:0000313" key="2">
    <source>
        <dbReference type="EMBL" id="OHT00260.1"/>
    </source>
</evidence>
<dbReference type="RefSeq" id="XP_068353396.1">
    <property type="nucleotide sequence ID" value="XM_068508873.1"/>
</dbReference>
<dbReference type="InterPro" id="IPR001806">
    <property type="entry name" value="Small_GTPase"/>
</dbReference>
<dbReference type="InterPro" id="IPR027417">
    <property type="entry name" value="P-loop_NTPase"/>
</dbReference>
<dbReference type="SMART" id="SM00173">
    <property type="entry name" value="RAS"/>
    <property type="match status" value="1"/>
</dbReference>
<dbReference type="SMART" id="SM00175">
    <property type="entry name" value="RAB"/>
    <property type="match status" value="1"/>
</dbReference>
<dbReference type="AlphaFoldDB" id="A0A1J4JRX4"/>
<dbReference type="GO" id="GO:0003924">
    <property type="term" value="F:GTPase activity"/>
    <property type="evidence" value="ECO:0007669"/>
    <property type="project" value="InterPro"/>
</dbReference>